<dbReference type="Pfam" id="PF01656">
    <property type="entry name" value="CbiA"/>
    <property type="match status" value="1"/>
</dbReference>
<accession>N0B261</accession>
<dbReference type="eggNOG" id="COG1192">
    <property type="taxonomic scope" value="Bacteria"/>
</dbReference>
<feature type="domain" description="CobQ/CobB/MinD/ParA nucleotide binding" evidence="1">
    <location>
        <begin position="6"/>
        <end position="181"/>
    </location>
</feature>
<organism evidence="2 3">
    <name type="scientific">Hyphomicrobium denitrificans 1NES1</name>
    <dbReference type="NCBI Taxonomy" id="670307"/>
    <lineage>
        <taxon>Bacteria</taxon>
        <taxon>Pseudomonadati</taxon>
        <taxon>Pseudomonadota</taxon>
        <taxon>Alphaproteobacteria</taxon>
        <taxon>Hyphomicrobiales</taxon>
        <taxon>Hyphomicrobiaceae</taxon>
        <taxon>Hyphomicrobium</taxon>
    </lineage>
</organism>
<reference evidence="2 3" key="1">
    <citation type="journal article" date="2013" name="Genome Announc.">
        <title>Genome sequences for three denitrifying bacterial strains isolated from a uranium- and nitrate-contaminated subsurface environment.</title>
        <authorList>
            <person name="Venkatramanan R."/>
            <person name="Prakash O."/>
            <person name="Woyke T."/>
            <person name="Chain P."/>
            <person name="Goodwin L.A."/>
            <person name="Watson D."/>
            <person name="Brooks S."/>
            <person name="Kostka J.E."/>
            <person name="Green S.J."/>
        </authorList>
    </citation>
    <scope>NUCLEOTIDE SEQUENCE [LARGE SCALE GENOMIC DNA]</scope>
    <source>
        <strain evidence="2 3">1NES1</strain>
    </source>
</reference>
<dbReference type="InterPro" id="IPR050678">
    <property type="entry name" value="DNA_Partitioning_ATPase"/>
</dbReference>
<dbReference type="RefSeq" id="WP_015597050.1">
    <property type="nucleotide sequence ID" value="NC_021172.1"/>
</dbReference>
<protein>
    <recommendedName>
        <fullName evidence="1">CobQ/CobB/MinD/ParA nucleotide binding domain-containing protein</fullName>
    </recommendedName>
</protein>
<dbReference type="KEGG" id="hdt:HYPDE_26663"/>
<dbReference type="PIRSF" id="PIRSF009320">
    <property type="entry name" value="Nuc_binding_HP_1000"/>
    <property type="match status" value="1"/>
</dbReference>
<dbReference type="PANTHER" id="PTHR13696">
    <property type="entry name" value="P-LOOP CONTAINING NUCLEOSIDE TRIPHOSPHATE HYDROLASE"/>
    <property type="match status" value="1"/>
</dbReference>
<dbReference type="InterPro" id="IPR002586">
    <property type="entry name" value="CobQ/CobB/MinD/ParA_Nub-bd_dom"/>
</dbReference>
<dbReference type="HOGENOM" id="CLU_037612_5_7_5"/>
<sequence length="227" mass="24504">MPVVVSFVSQKGGVGKSTLARALAAVAGHGGVRLLLADLDPQQRTVSKWQKLRAQNALAPAIEVKAFRTIDDAFAAGAKRDLVILDTPGSVTRATLDIARKSHLVVQPTGPSLDDLEPAVLLFHELADAGIPRERLLLVLCRTATKGEEAEARRYIAQTGYAVLRSSIPERAVYRAAQNRGLGLTETNERALNQRADMVIAELLARVNDAIAAMKRKPRKMGKEDVA</sequence>
<evidence type="ECO:0000313" key="2">
    <source>
        <dbReference type="EMBL" id="AGK57013.1"/>
    </source>
</evidence>
<dbReference type="AlphaFoldDB" id="N0B261"/>
<evidence type="ECO:0000259" key="1">
    <source>
        <dbReference type="Pfam" id="PF01656"/>
    </source>
</evidence>
<dbReference type="Proteomes" id="UP000005952">
    <property type="component" value="Chromosome"/>
</dbReference>
<proteinExistence type="predicted"/>
<dbReference type="OrthoDB" id="9804460at2"/>
<gene>
    <name evidence="2" type="ORF">HYPDE_26663</name>
</gene>
<dbReference type="InterPro" id="IPR027417">
    <property type="entry name" value="P-loop_NTPase"/>
</dbReference>
<dbReference type="STRING" id="670307.HYPDE_26663"/>
<name>N0B261_9HYPH</name>
<evidence type="ECO:0000313" key="3">
    <source>
        <dbReference type="Proteomes" id="UP000005952"/>
    </source>
</evidence>
<dbReference type="EMBL" id="CP005587">
    <property type="protein sequence ID" value="AGK57013.1"/>
    <property type="molecule type" value="Genomic_DNA"/>
</dbReference>
<dbReference type="Gene3D" id="3.40.50.300">
    <property type="entry name" value="P-loop containing nucleotide triphosphate hydrolases"/>
    <property type="match status" value="1"/>
</dbReference>
<dbReference type="CDD" id="cd02042">
    <property type="entry name" value="ParAB_family"/>
    <property type="match status" value="1"/>
</dbReference>
<dbReference type="PANTHER" id="PTHR13696:SF99">
    <property type="entry name" value="COBYRINIC ACID AC-DIAMIDE SYNTHASE"/>
    <property type="match status" value="1"/>
</dbReference>
<dbReference type="SUPFAM" id="SSF52540">
    <property type="entry name" value="P-loop containing nucleoside triphosphate hydrolases"/>
    <property type="match status" value="1"/>
</dbReference>
<keyword evidence="3" id="KW-1185">Reference proteome</keyword>